<feature type="transmembrane region" description="Helical" evidence="7">
    <location>
        <begin position="24"/>
        <end position="41"/>
    </location>
</feature>
<feature type="transmembrane region" description="Helical" evidence="7">
    <location>
        <begin position="300"/>
        <end position="324"/>
    </location>
</feature>
<sequence length="368" mass="39276">MTTDTRTAPADAATPPTRRRNRMWIVWTVILILAIIFPFIVDRPRFWVSNIGVKSLWLGIIAMSLVFLNKYVGLLSLAQMTVAGIAAYGVGFAAVTLGWPDVAAIGLGVLAGTLGALITALVAARTKAIYFLMITLALGQVFYSWASQSIEVTNARRGLAPITRGDWGFLDFRDLNVFYYTVLLAAVGCYLLCRYIASTPFGYALQGIRDSPERMSALGYPIVRYRVLAITFAGFIASIGGVILAFDRSQVDPDVVSLGATLDILVVAVVGGIGSLGGVFAGGLFLTLLDNFAGDFTDRYLTLTGLIFILVLYFAPAGLAGIAAQIKTRFTRKRSTDPAGDAPAAGASAPSRGHAIEKGNSNEADQQD</sequence>
<reference evidence="8 9" key="1">
    <citation type="submission" date="2023-10" db="EMBL/GenBank/DDBJ databases">
        <title>Microbacterium xanthum sp. nov., isolated from seaweed.</title>
        <authorList>
            <person name="Lee S.D."/>
        </authorList>
    </citation>
    <scope>NUCLEOTIDE SEQUENCE [LARGE SCALE GENOMIC DNA]</scope>
    <source>
        <strain evidence="8 9">KCTC 19124</strain>
    </source>
</reference>
<feature type="transmembrane region" description="Helical" evidence="7">
    <location>
        <begin position="264"/>
        <end position="288"/>
    </location>
</feature>
<comment type="caution">
    <text evidence="8">The sequence shown here is derived from an EMBL/GenBank/DDBJ whole genome shotgun (WGS) entry which is preliminary data.</text>
</comment>
<name>A0ABU5N4B8_9MICO</name>
<evidence type="ECO:0000256" key="5">
    <source>
        <dbReference type="ARBA" id="ARBA00023136"/>
    </source>
</evidence>
<feature type="transmembrane region" description="Helical" evidence="7">
    <location>
        <begin position="75"/>
        <end position="96"/>
    </location>
</feature>
<dbReference type="Pfam" id="PF02653">
    <property type="entry name" value="BPD_transp_2"/>
    <property type="match status" value="1"/>
</dbReference>
<dbReference type="InterPro" id="IPR001851">
    <property type="entry name" value="ABC_transp_permease"/>
</dbReference>
<evidence type="ECO:0000313" key="8">
    <source>
        <dbReference type="EMBL" id="MDZ8160943.1"/>
    </source>
</evidence>
<feature type="compositionally biased region" description="Low complexity" evidence="6">
    <location>
        <begin position="337"/>
        <end position="351"/>
    </location>
</feature>
<protein>
    <submittedName>
        <fullName evidence="8">Branched-chain amino acid ABC transporter permease</fullName>
    </submittedName>
</protein>
<evidence type="ECO:0000256" key="4">
    <source>
        <dbReference type="ARBA" id="ARBA00022989"/>
    </source>
</evidence>
<dbReference type="CDD" id="cd06581">
    <property type="entry name" value="TM_PBP1_LivM_like"/>
    <property type="match status" value="1"/>
</dbReference>
<gene>
    <name evidence="8" type="ORF">R2Q92_03785</name>
</gene>
<keyword evidence="9" id="KW-1185">Reference proteome</keyword>
<feature type="transmembrane region" description="Helical" evidence="7">
    <location>
        <begin position="102"/>
        <end position="122"/>
    </location>
</feature>
<keyword evidence="3 7" id="KW-0812">Transmembrane</keyword>
<feature type="transmembrane region" description="Helical" evidence="7">
    <location>
        <begin position="47"/>
        <end position="68"/>
    </location>
</feature>
<feature type="transmembrane region" description="Helical" evidence="7">
    <location>
        <begin position="225"/>
        <end position="244"/>
    </location>
</feature>
<feature type="compositionally biased region" description="Polar residues" evidence="6">
    <location>
        <begin position="359"/>
        <end position="368"/>
    </location>
</feature>
<accession>A0ABU5N4B8</accession>
<dbReference type="Proteomes" id="UP001291912">
    <property type="component" value="Unassembled WGS sequence"/>
</dbReference>
<comment type="subcellular location">
    <subcellularLocation>
        <location evidence="1">Cell membrane</location>
        <topology evidence="1">Multi-pass membrane protein</topology>
    </subcellularLocation>
</comment>
<feature type="region of interest" description="Disordered" evidence="6">
    <location>
        <begin position="333"/>
        <end position="368"/>
    </location>
</feature>
<proteinExistence type="predicted"/>
<dbReference type="PANTHER" id="PTHR30482">
    <property type="entry name" value="HIGH-AFFINITY BRANCHED-CHAIN AMINO ACID TRANSPORT SYSTEM PERMEASE"/>
    <property type="match status" value="1"/>
</dbReference>
<evidence type="ECO:0000256" key="7">
    <source>
        <dbReference type="SAM" id="Phobius"/>
    </source>
</evidence>
<evidence type="ECO:0000256" key="1">
    <source>
        <dbReference type="ARBA" id="ARBA00004651"/>
    </source>
</evidence>
<dbReference type="RefSeq" id="WP_194423616.1">
    <property type="nucleotide sequence ID" value="NZ_BAAAPT010000001.1"/>
</dbReference>
<keyword evidence="5 7" id="KW-0472">Membrane</keyword>
<evidence type="ECO:0000313" key="9">
    <source>
        <dbReference type="Proteomes" id="UP001291912"/>
    </source>
</evidence>
<dbReference type="EMBL" id="JAWJYN010000001">
    <property type="protein sequence ID" value="MDZ8160943.1"/>
    <property type="molecule type" value="Genomic_DNA"/>
</dbReference>
<evidence type="ECO:0000256" key="3">
    <source>
        <dbReference type="ARBA" id="ARBA00022692"/>
    </source>
</evidence>
<feature type="transmembrane region" description="Helical" evidence="7">
    <location>
        <begin position="177"/>
        <end position="205"/>
    </location>
</feature>
<evidence type="ECO:0000256" key="2">
    <source>
        <dbReference type="ARBA" id="ARBA00022475"/>
    </source>
</evidence>
<keyword evidence="4 7" id="KW-1133">Transmembrane helix</keyword>
<keyword evidence="2" id="KW-1003">Cell membrane</keyword>
<dbReference type="InterPro" id="IPR043428">
    <property type="entry name" value="LivM-like"/>
</dbReference>
<evidence type="ECO:0000256" key="6">
    <source>
        <dbReference type="SAM" id="MobiDB-lite"/>
    </source>
</evidence>
<dbReference type="PANTHER" id="PTHR30482:SF17">
    <property type="entry name" value="ABC TRANSPORTER ATP-BINDING PROTEIN"/>
    <property type="match status" value="1"/>
</dbReference>
<organism evidence="8 9">
    <name type="scientific">Microbacterium aquimaris</name>
    <dbReference type="NCBI Taxonomy" id="459816"/>
    <lineage>
        <taxon>Bacteria</taxon>
        <taxon>Bacillati</taxon>
        <taxon>Actinomycetota</taxon>
        <taxon>Actinomycetes</taxon>
        <taxon>Micrococcales</taxon>
        <taxon>Microbacteriaceae</taxon>
        <taxon>Microbacterium</taxon>
    </lineage>
</organism>